<accession>A0A9X1N9C4</accession>
<evidence type="ECO:0000313" key="1">
    <source>
        <dbReference type="EMBL" id="MCD5309953.1"/>
    </source>
</evidence>
<dbReference type="Proteomes" id="UP001138997">
    <property type="component" value="Unassembled WGS sequence"/>
</dbReference>
<organism evidence="1 2">
    <name type="scientific">Kineosporia babensis</name>
    <dbReference type="NCBI Taxonomy" id="499548"/>
    <lineage>
        <taxon>Bacteria</taxon>
        <taxon>Bacillati</taxon>
        <taxon>Actinomycetota</taxon>
        <taxon>Actinomycetes</taxon>
        <taxon>Kineosporiales</taxon>
        <taxon>Kineosporiaceae</taxon>
        <taxon>Kineosporia</taxon>
    </lineage>
</organism>
<evidence type="ECO:0000313" key="2">
    <source>
        <dbReference type="Proteomes" id="UP001138997"/>
    </source>
</evidence>
<gene>
    <name evidence="1" type="ORF">LR394_03540</name>
</gene>
<sequence>MAKLASRRSTGTGRIKNGLHDLARGIHPAALSQIEQFPRARMMAAVLIGSWLTLEQPASVGAVATGTRAQLPRIAGVMGSAAPLEIPDALRLHPHRYLMTCLETR</sequence>
<dbReference type="AlphaFoldDB" id="A0A9X1N9C4"/>
<proteinExistence type="predicted"/>
<dbReference type="EMBL" id="JAJOMB010000001">
    <property type="protein sequence ID" value="MCD5309953.1"/>
    <property type="molecule type" value="Genomic_DNA"/>
</dbReference>
<keyword evidence="2" id="KW-1185">Reference proteome</keyword>
<name>A0A9X1N9C4_9ACTN</name>
<dbReference type="RefSeq" id="WP_231438865.1">
    <property type="nucleotide sequence ID" value="NZ_JAJOMB010000001.1"/>
</dbReference>
<comment type="caution">
    <text evidence="1">The sequence shown here is derived from an EMBL/GenBank/DDBJ whole genome shotgun (WGS) entry which is preliminary data.</text>
</comment>
<protein>
    <submittedName>
        <fullName evidence="1">Uncharacterized protein</fullName>
    </submittedName>
</protein>
<reference evidence="1" key="1">
    <citation type="submission" date="2021-11" db="EMBL/GenBank/DDBJ databases">
        <title>Streptomyces corallinus and Kineosporia corallina sp. nov., two new coral-derived marine actinobacteria.</title>
        <authorList>
            <person name="Buangrab K."/>
            <person name="Sutthacheep M."/>
            <person name="Yeemin T."/>
            <person name="Harunari E."/>
            <person name="Igarashi Y."/>
            <person name="Sripreechasak P."/>
            <person name="Kanchanasin P."/>
            <person name="Tanasupawat S."/>
            <person name="Phongsopitanun W."/>
        </authorList>
    </citation>
    <scope>NUCLEOTIDE SEQUENCE</scope>
    <source>
        <strain evidence="1">JCM 31032</strain>
    </source>
</reference>